<dbReference type="EMBL" id="BFFP01000005">
    <property type="protein sequence ID" value="GBG94009.1"/>
    <property type="molecule type" value="Genomic_DNA"/>
</dbReference>
<evidence type="ECO:0008006" key="4">
    <source>
        <dbReference type="Google" id="ProtNLM"/>
    </source>
</evidence>
<keyword evidence="3" id="KW-1185">Reference proteome</keyword>
<feature type="transmembrane region" description="Helical" evidence="1">
    <location>
        <begin position="12"/>
        <end position="30"/>
    </location>
</feature>
<protein>
    <recommendedName>
        <fullName evidence="4">Glycosyltransferase RgtA/B/C/D-like domain-containing protein</fullName>
    </recommendedName>
</protein>
<feature type="transmembrane region" description="Helical" evidence="1">
    <location>
        <begin position="492"/>
        <end position="510"/>
    </location>
</feature>
<feature type="transmembrane region" description="Helical" evidence="1">
    <location>
        <begin position="273"/>
        <end position="292"/>
    </location>
</feature>
<reference evidence="2 3" key="1">
    <citation type="journal article" date="2019" name="Int. J. Syst. Evol. Microbiol.">
        <title>Lactobacillus salitolerans sp. nov., a novel lactic acid bacterium isolated from spent mushroom substrates.</title>
        <authorList>
            <person name="Tohno M."/>
            <person name="Tanizawa Y."/>
            <person name="Kojima Y."/>
            <person name="Sakamoto M."/>
            <person name="Nakamura Y."/>
            <person name="Ohkuma M."/>
            <person name="Kobayashi H."/>
        </authorList>
    </citation>
    <scope>NUCLEOTIDE SEQUENCE [LARGE SCALE GENOMIC DNA]</scope>
    <source>
        <strain evidence="2 3">YK43</strain>
    </source>
</reference>
<feature type="transmembrane region" description="Helical" evidence="1">
    <location>
        <begin position="69"/>
        <end position="89"/>
    </location>
</feature>
<keyword evidence="1" id="KW-0812">Transmembrane</keyword>
<dbReference type="RefSeq" id="WP_124975039.1">
    <property type="nucleotide sequence ID" value="NZ_BFFP01000005.1"/>
</dbReference>
<accession>A0A401IR35</accession>
<dbReference type="Proteomes" id="UP000286848">
    <property type="component" value="Unassembled WGS sequence"/>
</dbReference>
<evidence type="ECO:0000256" key="1">
    <source>
        <dbReference type="SAM" id="Phobius"/>
    </source>
</evidence>
<feature type="transmembrane region" description="Helical" evidence="1">
    <location>
        <begin position="148"/>
        <end position="169"/>
    </location>
</feature>
<gene>
    <name evidence="2" type="ORF">LFYK43_04680</name>
</gene>
<feature type="transmembrane region" description="Helical" evidence="1">
    <location>
        <begin position="409"/>
        <end position="426"/>
    </location>
</feature>
<keyword evidence="1" id="KW-0472">Membrane</keyword>
<feature type="transmembrane region" description="Helical" evidence="1">
    <location>
        <begin position="36"/>
        <end position="57"/>
    </location>
</feature>
<keyword evidence="1" id="KW-1133">Transmembrane helix</keyword>
<feature type="transmembrane region" description="Helical" evidence="1">
    <location>
        <begin position="176"/>
        <end position="193"/>
    </location>
</feature>
<sequence length="655" mass="73546">MNSRALLLIKRVLLVLMAVYMIIGICANLYDHYFSLKTVILVPLAVIGPLFLKVLYAYLGRFSDKNLRIFTWAAFAGMIVLQIYVLLALPATVYHDAFRIVQQAEQIGTGDIDWTSTYFLRNPNNVPLAAMLGDWFKLTNFLGLSPNIALIILKLAIFDGMLAVVLAIFQEATGKRQLPASGALFFLVSPYSYTYNIQVFYTDTPIFFAISLVALVLLKQHHKSLHHPIIWLTGLFITCLAAQVLKPNFVIIAAAAGLTMLGLLLWKKAEFKHLLGPFLVVVCAIGLAFPAGKLVNASVSYHPDSSYELPTLHWTQMGLNVKNYGMYSGSDTKQTLKIPSLKERNATTKKIIVQRVKKLGFFGLLKLWTVKAGILLSVNNYNQAYTGGFIQSPAWFQQHQRWWTTGADLMLRCAFIFLYAQTLLTLAGEFKRRQSSGLVLFLLLAMIGYLTAHTLFWEVEERYGQAIFPLLLTLNAHYLAQGVPSVKFAGRKLAGLSALILVLGGGYLGLNRAKIVRRPVVTVAQRSQLSDQYHARVVWIEPGESVTQNVWVNSSNNYFAFLHAPGSQIKVTLTDIDAHQTFDASSGKLKFRTNRIKPGKYQIKLDNETKERQPAWLVRTHKYLLGQESANISEPNWGKRTLIYLFGQTRSDKIK</sequence>
<feature type="transmembrane region" description="Helical" evidence="1">
    <location>
        <begin position="225"/>
        <end position="243"/>
    </location>
</feature>
<evidence type="ECO:0000313" key="2">
    <source>
        <dbReference type="EMBL" id="GBG94009.1"/>
    </source>
</evidence>
<organism evidence="2 3">
    <name type="scientific">Ligilactobacillus salitolerans</name>
    <dbReference type="NCBI Taxonomy" id="1808352"/>
    <lineage>
        <taxon>Bacteria</taxon>
        <taxon>Bacillati</taxon>
        <taxon>Bacillota</taxon>
        <taxon>Bacilli</taxon>
        <taxon>Lactobacillales</taxon>
        <taxon>Lactobacillaceae</taxon>
        <taxon>Ligilactobacillus</taxon>
    </lineage>
</organism>
<dbReference type="AlphaFoldDB" id="A0A401IR35"/>
<comment type="caution">
    <text evidence="2">The sequence shown here is derived from an EMBL/GenBank/DDBJ whole genome shotgun (WGS) entry which is preliminary data.</text>
</comment>
<feature type="transmembrane region" description="Helical" evidence="1">
    <location>
        <begin position="199"/>
        <end position="218"/>
    </location>
</feature>
<dbReference type="OrthoDB" id="2240371at2"/>
<name>A0A401IR35_9LACO</name>
<proteinExistence type="predicted"/>
<evidence type="ECO:0000313" key="3">
    <source>
        <dbReference type="Proteomes" id="UP000286848"/>
    </source>
</evidence>
<feature type="transmembrane region" description="Helical" evidence="1">
    <location>
        <begin position="438"/>
        <end position="457"/>
    </location>
</feature>
<feature type="transmembrane region" description="Helical" evidence="1">
    <location>
        <begin position="249"/>
        <end position="266"/>
    </location>
</feature>